<comment type="similarity">
    <text evidence="6">Belongs to the protein kinase superfamily.</text>
</comment>
<dbReference type="Gene3D" id="3.30.200.20">
    <property type="entry name" value="Phosphorylase Kinase, domain 1"/>
    <property type="match status" value="1"/>
</dbReference>
<evidence type="ECO:0000256" key="6">
    <source>
        <dbReference type="RuleBase" id="RU000304"/>
    </source>
</evidence>
<dbReference type="GO" id="GO:0005524">
    <property type="term" value="F:ATP binding"/>
    <property type="evidence" value="ECO:0007669"/>
    <property type="project" value="UniProtKB-UniRule"/>
</dbReference>
<dbReference type="PANTHER" id="PTHR24346:SF92">
    <property type="entry name" value="SNF1-RELATED PROTEIN KINASE 2.6"/>
    <property type="match status" value="1"/>
</dbReference>
<organism evidence="8 9">
    <name type="scientific">Daucus carota subsp. sativus</name>
    <name type="common">Carrot</name>
    <dbReference type="NCBI Taxonomy" id="79200"/>
    <lineage>
        <taxon>Eukaryota</taxon>
        <taxon>Viridiplantae</taxon>
        <taxon>Streptophyta</taxon>
        <taxon>Embryophyta</taxon>
        <taxon>Tracheophyta</taxon>
        <taxon>Spermatophyta</taxon>
        <taxon>Magnoliopsida</taxon>
        <taxon>eudicotyledons</taxon>
        <taxon>Gunneridae</taxon>
        <taxon>Pentapetalae</taxon>
        <taxon>asterids</taxon>
        <taxon>campanulids</taxon>
        <taxon>Apiales</taxon>
        <taxon>Apiaceae</taxon>
        <taxon>Apioideae</taxon>
        <taxon>Scandiceae</taxon>
        <taxon>Daucinae</taxon>
        <taxon>Daucus</taxon>
        <taxon>Daucus sect. Daucus</taxon>
    </lineage>
</organism>
<dbReference type="AlphaFoldDB" id="A0AAF0WQX4"/>
<dbReference type="PROSITE" id="PS00107">
    <property type="entry name" value="PROTEIN_KINASE_ATP"/>
    <property type="match status" value="1"/>
</dbReference>
<dbReference type="PROSITE" id="PS00108">
    <property type="entry name" value="PROTEIN_KINASE_ST"/>
    <property type="match status" value="1"/>
</dbReference>
<evidence type="ECO:0000256" key="5">
    <source>
        <dbReference type="PROSITE-ProRule" id="PRU10141"/>
    </source>
</evidence>
<evidence type="ECO:0000313" key="8">
    <source>
        <dbReference type="EMBL" id="WOG94129.1"/>
    </source>
</evidence>
<dbReference type="SUPFAM" id="SSF56112">
    <property type="entry name" value="Protein kinase-like (PK-like)"/>
    <property type="match status" value="1"/>
</dbReference>
<evidence type="ECO:0000256" key="1">
    <source>
        <dbReference type="ARBA" id="ARBA00022679"/>
    </source>
</evidence>
<dbReference type="InterPro" id="IPR017441">
    <property type="entry name" value="Protein_kinase_ATP_BS"/>
</dbReference>
<dbReference type="Gene3D" id="1.10.510.10">
    <property type="entry name" value="Transferase(Phosphotransferase) domain 1"/>
    <property type="match status" value="1"/>
</dbReference>
<dbReference type="Pfam" id="PF00069">
    <property type="entry name" value="Pkinase"/>
    <property type="match status" value="1"/>
</dbReference>
<name>A0AAF0WQX4_DAUCS</name>
<proteinExistence type="inferred from homology"/>
<keyword evidence="4 5" id="KW-0067">ATP-binding</keyword>
<keyword evidence="9" id="KW-1185">Reference proteome</keyword>
<evidence type="ECO:0000256" key="4">
    <source>
        <dbReference type="ARBA" id="ARBA00022840"/>
    </source>
</evidence>
<evidence type="ECO:0000259" key="7">
    <source>
        <dbReference type="PROSITE" id="PS50011"/>
    </source>
</evidence>
<accession>A0AAF0WQX4</accession>
<evidence type="ECO:0000256" key="3">
    <source>
        <dbReference type="ARBA" id="ARBA00022777"/>
    </source>
</evidence>
<feature type="domain" description="Protein kinase" evidence="7">
    <location>
        <begin position="4"/>
        <end position="260"/>
    </location>
</feature>
<keyword evidence="3" id="KW-0418">Kinase</keyword>
<evidence type="ECO:0000313" key="9">
    <source>
        <dbReference type="Proteomes" id="UP000077755"/>
    </source>
</evidence>
<dbReference type="GO" id="GO:0004674">
    <property type="term" value="F:protein serine/threonine kinase activity"/>
    <property type="evidence" value="ECO:0007669"/>
    <property type="project" value="UniProtKB-KW"/>
</dbReference>
<dbReference type="GO" id="GO:0035556">
    <property type="term" value="P:intracellular signal transduction"/>
    <property type="evidence" value="ECO:0007669"/>
    <property type="project" value="TreeGrafter"/>
</dbReference>
<feature type="binding site" evidence="5">
    <location>
        <position position="33"/>
    </location>
    <ligand>
        <name>ATP</name>
        <dbReference type="ChEBI" id="CHEBI:30616"/>
    </ligand>
</feature>
<dbReference type="InterPro" id="IPR008271">
    <property type="entry name" value="Ser/Thr_kinase_AS"/>
</dbReference>
<dbReference type="EMBL" id="CP093345">
    <property type="protein sequence ID" value="WOG94129.1"/>
    <property type="molecule type" value="Genomic_DNA"/>
</dbReference>
<dbReference type="FunFam" id="1.10.510.10:FF:000132">
    <property type="entry name" value="Serine/threonine-protein kinase SRK2A"/>
    <property type="match status" value="1"/>
</dbReference>
<keyword evidence="6" id="KW-0723">Serine/threonine-protein kinase</keyword>
<keyword evidence="1" id="KW-0808">Transferase</keyword>
<gene>
    <name evidence="8" type="ORF">DCAR_0313422</name>
</gene>
<reference evidence="8" key="1">
    <citation type="journal article" date="2016" name="Nat. Genet.">
        <title>A high-quality carrot genome assembly provides new insights into carotenoid accumulation and asterid genome evolution.</title>
        <authorList>
            <person name="Iorizzo M."/>
            <person name="Ellison S."/>
            <person name="Senalik D."/>
            <person name="Zeng P."/>
            <person name="Satapoomin P."/>
            <person name="Huang J."/>
            <person name="Bowman M."/>
            <person name="Iovene M."/>
            <person name="Sanseverino W."/>
            <person name="Cavagnaro P."/>
            <person name="Yildiz M."/>
            <person name="Macko-Podgorni A."/>
            <person name="Moranska E."/>
            <person name="Grzebelus E."/>
            <person name="Grzebelus D."/>
            <person name="Ashrafi H."/>
            <person name="Zheng Z."/>
            <person name="Cheng S."/>
            <person name="Spooner D."/>
            <person name="Van Deynze A."/>
            <person name="Simon P."/>
        </authorList>
    </citation>
    <scope>NUCLEOTIDE SEQUENCE</scope>
    <source>
        <tissue evidence="8">Leaf</tissue>
    </source>
</reference>
<protein>
    <recommendedName>
        <fullName evidence="7">Protein kinase domain-containing protein</fullName>
    </recommendedName>
</protein>
<evidence type="ECO:0000256" key="2">
    <source>
        <dbReference type="ARBA" id="ARBA00022741"/>
    </source>
</evidence>
<dbReference type="InterPro" id="IPR000719">
    <property type="entry name" value="Prot_kinase_dom"/>
</dbReference>
<keyword evidence="2 5" id="KW-0547">Nucleotide-binding</keyword>
<dbReference type="SMART" id="SM00220">
    <property type="entry name" value="S_TKc"/>
    <property type="match status" value="1"/>
</dbReference>
<sequence length="353" mass="40689">MDKYEVLKIIGFGSYGLTKLMRNKITKELVAVKFIERDKINEDIEREIINHRSLAHPNIVNLMEVLSTPTHIVIVMEYGAGGALYDRIITRKRFSEDEARHFFQQLISGVSYCHYMQLCHRDLKLANTLLDGSSVPILKICDFGFSKSSVLHSAPDLTVGTLMYIPPELIHSPNTYDGKLVDVWSCGVTLYFMLVGEYPFTDQKDSKNLSEIMQRILNVQYKIPASVDISQDCRHLLSRIFVAPASRRITIEEIKNHPWYLKNLPWKESEAAQSIYHRKENTVFSPQSVESIMETVVDARHQAMNPPLVFSSITGFKSEKQNNDDKEQNLKDSQDREAKEVYNYKRKHINMVN</sequence>
<dbReference type="InterPro" id="IPR011009">
    <property type="entry name" value="Kinase-like_dom_sf"/>
</dbReference>
<dbReference type="Proteomes" id="UP000077755">
    <property type="component" value="Chromosome 3"/>
</dbReference>
<dbReference type="PROSITE" id="PS50011">
    <property type="entry name" value="PROTEIN_KINASE_DOM"/>
    <property type="match status" value="1"/>
</dbReference>
<dbReference type="GO" id="GO:0005737">
    <property type="term" value="C:cytoplasm"/>
    <property type="evidence" value="ECO:0007669"/>
    <property type="project" value="TreeGrafter"/>
</dbReference>
<reference evidence="8" key="2">
    <citation type="submission" date="2022-03" db="EMBL/GenBank/DDBJ databases">
        <title>Draft title - Genomic analysis of global carrot germplasm unveils the trajectory of domestication and the origin of high carotenoid orange carrot.</title>
        <authorList>
            <person name="Iorizzo M."/>
            <person name="Ellison S."/>
            <person name="Senalik D."/>
            <person name="Macko-Podgorni A."/>
            <person name="Grzebelus D."/>
            <person name="Bostan H."/>
            <person name="Rolling W."/>
            <person name="Curaba J."/>
            <person name="Simon P."/>
        </authorList>
    </citation>
    <scope>NUCLEOTIDE SEQUENCE</scope>
    <source>
        <tissue evidence="8">Leaf</tissue>
    </source>
</reference>
<dbReference type="PANTHER" id="PTHR24346">
    <property type="entry name" value="MAP/MICROTUBULE AFFINITY-REGULATING KINASE"/>
    <property type="match status" value="1"/>
</dbReference>